<evidence type="ECO:0000259" key="1">
    <source>
        <dbReference type="PROSITE" id="PS50097"/>
    </source>
</evidence>
<dbReference type="Proteomes" id="UP000053989">
    <property type="component" value="Unassembled WGS sequence"/>
</dbReference>
<dbReference type="OrthoDB" id="2797179at2759"/>
<gene>
    <name evidence="2" type="ORF">SCLCIDRAFT_1216369</name>
</gene>
<proteinExistence type="predicted"/>
<keyword evidence="3" id="KW-1185">Reference proteome</keyword>
<dbReference type="EMBL" id="KN822056">
    <property type="protein sequence ID" value="KIM61067.1"/>
    <property type="molecule type" value="Genomic_DNA"/>
</dbReference>
<accession>A0A0C3A880</accession>
<dbReference type="InterPro" id="IPR011333">
    <property type="entry name" value="SKP1/BTB/POZ_sf"/>
</dbReference>
<dbReference type="STRING" id="1036808.A0A0C3A880"/>
<dbReference type="InParanoid" id="A0A0C3A880"/>
<dbReference type="HOGENOM" id="CLU_943850_0_0_1"/>
<organism evidence="2 3">
    <name type="scientific">Scleroderma citrinum Foug A</name>
    <dbReference type="NCBI Taxonomy" id="1036808"/>
    <lineage>
        <taxon>Eukaryota</taxon>
        <taxon>Fungi</taxon>
        <taxon>Dikarya</taxon>
        <taxon>Basidiomycota</taxon>
        <taxon>Agaricomycotina</taxon>
        <taxon>Agaricomycetes</taxon>
        <taxon>Agaricomycetidae</taxon>
        <taxon>Boletales</taxon>
        <taxon>Sclerodermatineae</taxon>
        <taxon>Sclerodermataceae</taxon>
        <taxon>Scleroderma</taxon>
    </lineage>
</organism>
<sequence length="295" mass="33507">MDHPVVQAASTPAFDDDFVLLCSSDGVQFQVPECFLRLTSDTFRGMFTLPNPHDRPSLRVVSLTEGSATLEVFLQLIYGVSPEVPAFQTLYDAKLLLEAIYKFEAEETVREQALELVKRQFLEQDPISLYIVACWFGSEDLAEVAAYESLKTNEWPDMQVWSNIAELQVTLQASDLYRLTKYRRDCGLAAANASDSFRKRYLSCGPHRPCPGGITHMDHSFVVEKYVEACRKELVGRPHPLTIQHDLLPKFLIHETAPPKLCSQMCIFLDKFRDSYIAHVKEAISKVKLEFIPGR</sequence>
<dbReference type="Gene3D" id="3.30.710.10">
    <property type="entry name" value="Potassium Channel Kv1.1, Chain A"/>
    <property type="match status" value="1"/>
</dbReference>
<dbReference type="PROSITE" id="PS50097">
    <property type="entry name" value="BTB"/>
    <property type="match status" value="1"/>
</dbReference>
<evidence type="ECO:0000313" key="3">
    <source>
        <dbReference type="Proteomes" id="UP000053989"/>
    </source>
</evidence>
<protein>
    <recommendedName>
        <fullName evidence="1">BTB domain-containing protein</fullName>
    </recommendedName>
</protein>
<evidence type="ECO:0000313" key="2">
    <source>
        <dbReference type="EMBL" id="KIM61067.1"/>
    </source>
</evidence>
<dbReference type="AlphaFoldDB" id="A0A0C3A880"/>
<dbReference type="InterPro" id="IPR000210">
    <property type="entry name" value="BTB/POZ_dom"/>
</dbReference>
<feature type="domain" description="BTB" evidence="1">
    <location>
        <begin position="16"/>
        <end position="86"/>
    </location>
</feature>
<reference evidence="2 3" key="1">
    <citation type="submission" date="2014-04" db="EMBL/GenBank/DDBJ databases">
        <authorList>
            <consortium name="DOE Joint Genome Institute"/>
            <person name="Kuo A."/>
            <person name="Kohler A."/>
            <person name="Nagy L.G."/>
            <person name="Floudas D."/>
            <person name="Copeland A."/>
            <person name="Barry K.W."/>
            <person name="Cichocki N."/>
            <person name="Veneault-Fourrey C."/>
            <person name="LaButti K."/>
            <person name="Lindquist E.A."/>
            <person name="Lipzen A."/>
            <person name="Lundell T."/>
            <person name="Morin E."/>
            <person name="Murat C."/>
            <person name="Sun H."/>
            <person name="Tunlid A."/>
            <person name="Henrissat B."/>
            <person name="Grigoriev I.V."/>
            <person name="Hibbett D.S."/>
            <person name="Martin F."/>
            <person name="Nordberg H.P."/>
            <person name="Cantor M.N."/>
            <person name="Hua S.X."/>
        </authorList>
    </citation>
    <scope>NUCLEOTIDE SEQUENCE [LARGE SCALE GENOMIC DNA]</scope>
    <source>
        <strain evidence="2 3">Foug A</strain>
    </source>
</reference>
<reference evidence="3" key="2">
    <citation type="submission" date="2015-01" db="EMBL/GenBank/DDBJ databases">
        <title>Evolutionary Origins and Diversification of the Mycorrhizal Mutualists.</title>
        <authorList>
            <consortium name="DOE Joint Genome Institute"/>
            <consortium name="Mycorrhizal Genomics Consortium"/>
            <person name="Kohler A."/>
            <person name="Kuo A."/>
            <person name="Nagy L.G."/>
            <person name="Floudas D."/>
            <person name="Copeland A."/>
            <person name="Barry K.W."/>
            <person name="Cichocki N."/>
            <person name="Veneault-Fourrey C."/>
            <person name="LaButti K."/>
            <person name="Lindquist E.A."/>
            <person name="Lipzen A."/>
            <person name="Lundell T."/>
            <person name="Morin E."/>
            <person name="Murat C."/>
            <person name="Riley R."/>
            <person name="Ohm R."/>
            <person name="Sun H."/>
            <person name="Tunlid A."/>
            <person name="Henrissat B."/>
            <person name="Grigoriev I.V."/>
            <person name="Hibbett D.S."/>
            <person name="Martin F."/>
        </authorList>
    </citation>
    <scope>NUCLEOTIDE SEQUENCE [LARGE SCALE GENOMIC DNA]</scope>
    <source>
        <strain evidence="3">Foug A</strain>
    </source>
</reference>
<name>A0A0C3A880_9AGAM</name>